<proteinExistence type="inferred from homology"/>
<evidence type="ECO:0000313" key="5">
    <source>
        <dbReference type="EMBL" id="KAH7446788.1"/>
    </source>
</evidence>
<dbReference type="PANTHER" id="PTHR45868:SF80">
    <property type="entry name" value="F15K9.8-RELATED"/>
    <property type="match status" value="1"/>
</dbReference>
<dbReference type="OrthoDB" id="689350at2759"/>
<dbReference type="Gene3D" id="3.30.70.100">
    <property type="match status" value="1"/>
</dbReference>
<dbReference type="CDD" id="cd00371">
    <property type="entry name" value="HMA"/>
    <property type="match status" value="1"/>
</dbReference>
<name>A0A8T2VI79_CERRI</name>
<dbReference type="Proteomes" id="UP000825935">
    <property type="component" value="Chromosome 1"/>
</dbReference>
<reference evidence="5" key="1">
    <citation type="submission" date="2021-08" db="EMBL/GenBank/DDBJ databases">
        <title>WGS assembly of Ceratopteris richardii.</title>
        <authorList>
            <person name="Marchant D.B."/>
            <person name="Chen G."/>
            <person name="Jenkins J."/>
            <person name="Shu S."/>
            <person name="Leebens-Mack J."/>
            <person name="Grimwood J."/>
            <person name="Schmutz J."/>
            <person name="Soltis P."/>
            <person name="Soltis D."/>
            <person name="Chen Z.-H."/>
        </authorList>
    </citation>
    <scope>NUCLEOTIDE SEQUENCE</scope>
    <source>
        <strain evidence="5">Whitten #5841</strain>
        <tissue evidence="5">Leaf</tissue>
    </source>
</reference>
<dbReference type="Pfam" id="PF00403">
    <property type="entry name" value="HMA"/>
    <property type="match status" value="1"/>
</dbReference>
<comment type="caution">
    <text evidence="5">The sequence shown here is derived from an EMBL/GenBank/DDBJ whole genome shotgun (WGS) entry which is preliminary data.</text>
</comment>
<evidence type="ECO:0000256" key="1">
    <source>
        <dbReference type="ARBA" id="ARBA00022723"/>
    </source>
</evidence>
<dbReference type="SUPFAM" id="SSF55008">
    <property type="entry name" value="HMA, heavy metal-associated domain"/>
    <property type="match status" value="1"/>
</dbReference>
<feature type="domain" description="HMA" evidence="4">
    <location>
        <begin position="43"/>
        <end position="107"/>
    </location>
</feature>
<evidence type="ECO:0000256" key="2">
    <source>
        <dbReference type="ARBA" id="ARBA00023289"/>
    </source>
</evidence>
<organism evidence="5 6">
    <name type="scientific">Ceratopteris richardii</name>
    <name type="common">Triangle waterfern</name>
    <dbReference type="NCBI Taxonomy" id="49495"/>
    <lineage>
        <taxon>Eukaryota</taxon>
        <taxon>Viridiplantae</taxon>
        <taxon>Streptophyta</taxon>
        <taxon>Embryophyta</taxon>
        <taxon>Tracheophyta</taxon>
        <taxon>Polypodiopsida</taxon>
        <taxon>Polypodiidae</taxon>
        <taxon>Polypodiales</taxon>
        <taxon>Pteridineae</taxon>
        <taxon>Pteridaceae</taxon>
        <taxon>Parkerioideae</taxon>
        <taxon>Ceratopteris</taxon>
    </lineage>
</organism>
<dbReference type="EMBL" id="CM035406">
    <property type="protein sequence ID" value="KAH7446788.1"/>
    <property type="molecule type" value="Genomic_DNA"/>
</dbReference>
<evidence type="ECO:0000313" key="6">
    <source>
        <dbReference type="Proteomes" id="UP000825935"/>
    </source>
</evidence>
<dbReference type="PROSITE" id="PS50846">
    <property type="entry name" value="HMA_2"/>
    <property type="match status" value="1"/>
</dbReference>
<keyword evidence="2" id="KW-0636">Prenylation</keyword>
<keyword evidence="1" id="KW-0479">Metal-binding</keyword>
<keyword evidence="6" id="KW-1185">Reference proteome</keyword>
<comment type="similarity">
    <text evidence="3">Belongs to the HIPP family.</text>
</comment>
<sequence length="151" mass="17212">MQTEHLQLAGPDSRILYKTSCLTVLRGLLSLFAMFKSRRPPEYQTVVVKVDMRSDRCVKRVAKCLQAMGSVNDYDVNLASKKVTVSGRVNPIKLIKRLKKKSGLHSEIWTEIGLASRSLRRSSRFDDSFRYSDIRLTDMFNDDNTSSCSVM</sequence>
<accession>A0A8T2VI79</accession>
<dbReference type="GO" id="GO:0046872">
    <property type="term" value="F:metal ion binding"/>
    <property type="evidence" value="ECO:0007669"/>
    <property type="project" value="UniProtKB-KW"/>
</dbReference>
<dbReference type="InterPro" id="IPR036163">
    <property type="entry name" value="HMA_dom_sf"/>
</dbReference>
<dbReference type="AlphaFoldDB" id="A0A8T2VI79"/>
<dbReference type="InterPro" id="IPR006121">
    <property type="entry name" value="HMA_dom"/>
</dbReference>
<evidence type="ECO:0000259" key="4">
    <source>
        <dbReference type="PROSITE" id="PS50846"/>
    </source>
</evidence>
<keyword evidence="2" id="KW-0449">Lipoprotein</keyword>
<gene>
    <name evidence="5" type="ORF">KP509_01G076000</name>
</gene>
<evidence type="ECO:0000256" key="3">
    <source>
        <dbReference type="ARBA" id="ARBA00024045"/>
    </source>
</evidence>
<dbReference type="PANTHER" id="PTHR45868">
    <property type="entry name" value="HEAVY METAL-ASSOCIATED ISOPRENYLATED PLANT PROTEIN 33-RELATED"/>
    <property type="match status" value="1"/>
</dbReference>
<protein>
    <recommendedName>
        <fullName evidence="4">HMA domain-containing protein</fullName>
    </recommendedName>
</protein>